<feature type="transmembrane region" description="Helical" evidence="2">
    <location>
        <begin position="67"/>
        <end position="89"/>
    </location>
</feature>
<feature type="transmembrane region" description="Helical" evidence="2">
    <location>
        <begin position="27"/>
        <end position="47"/>
    </location>
</feature>
<feature type="region of interest" description="Disordered" evidence="1">
    <location>
        <begin position="1"/>
        <end position="20"/>
    </location>
</feature>
<evidence type="ECO:0000313" key="3">
    <source>
        <dbReference type="EMBL" id="GAA3944243.1"/>
    </source>
</evidence>
<feature type="transmembrane region" description="Helical" evidence="2">
    <location>
        <begin position="101"/>
        <end position="124"/>
    </location>
</feature>
<feature type="transmembrane region" description="Helical" evidence="2">
    <location>
        <begin position="202"/>
        <end position="220"/>
    </location>
</feature>
<evidence type="ECO:0000313" key="4">
    <source>
        <dbReference type="Proteomes" id="UP001501591"/>
    </source>
</evidence>
<proteinExistence type="predicted"/>
<dbReference type="EMBL" id="BAABCP010000001">
    <property type="protein sequence ID" value="GAA3944243.1"/>
    <property type="molecule type" value="Genomic_DNA"/>
</dbReference>
<evidence type="ECO:0008006" key="5">
    <source>
        <dbReference type="Google" id="ProtNLM"/>
    </source>
</evidence>
<comment type="caution">
    <text evidence="3">The sequence shown here is derived from an EMBL/GenBank/DDBJ whole genome shotgun (WGS) entry which is preliminary data.</text>
</comment>
<organism evidence="3 4">
    <name type="scientific">Microbacterium soli</name>
    <dbReference type="NCBI Taxonomy" id="446075"/>
    <lineage>
        <taxon>Bacteria</taxon>
        <taxon>Bacillati</taxon>
        <taxon>Actinomycetota</taxon>
        <taxon>Actinomycetes</taxon>
        <taxon>Micrococcales</taxon>
        <taxon>Microbacteriaceae</taxon>
        <taxon>Microbacterium</taxon>
    </lineage>
</organism>
<protein>
    <recommendedName>
        <fullName evidence="5">DUF4386 family protein</fullName>
    </recommendedName>
</protein>
<gene>
    <name evidence="3" type="ORF">GCM10022383_22660</name>
</gene>
<accession>A0ABP7NDT1</accession>
<dbReference type="RefSeq" id="WP_344819693.1">
    <property type="nucleotide sequence ID" value="NZ_BAABCP010000001.1"/>
</dbReference>
<feature type="transmembrane region" description="Helical" evidence="2">
    <location>
        <begin position="144"/>
        <end position="169"/>
    </location>
</feature>
<keyword evidence="2" id="KW-0812">Transmembrane</keyword>
<keyword evidence="2" id="KW-0472">Membrane</keyword>
<evidence type="ECO:0000256" key="2">
    <source>
        <dbReference type="SAM" id="Phobius"/>
    </source>
</evidence>
<keyword evidence="4" id="KW-1185">Reference proteome</keyword>
<name>A0ABP7NDT1_9MICO</name>
<keyword evidence="2" id="KW-1133">Transmembrane helix</keyword>
<dbReference type="Proteomes" id="UP001501591">
    <property type="component" value="Unassembled WGS sequence"/>
</dbReference>
<sequence>MSGRVSRAEATRAQERTPRDSRRFRRVTAAILMPVGPLILAFLRLHGDGSDTYDEIVADPSGQWAASLWNWLALFSLVGGAIAAVHLMMRRAPILATVTGAILTPAYIAMGALSIMDGIAWGAVRTGLDRASSDALSEAAFEGPITFVPVLIFVLGHITGVILLGILAMRTRFMPLWFGLLFTVSQIVHLVATFGGIPWLDFIGWGTTAIGMGVLGWHVLRTPDDIWEAAPIPRPRKRA</sequence>
<evidence type="ECO:0000256" key="1">
    <source>
        <dbReference type="SAM" id="MobiDB-lite"/>
    </source>
</evidence>
<reference evidence="4" key="1">
    <citation type="journal article" date="2019" name="Int. J. Syst. Evol. Microbiol.">
        <title>The Global Catalogue of Microorganisms (GCM) 10K type strain sequencing project: providing services to taxonomists for standard genome sequencing and annotation.</title>
        <authorList>
            <consortium name="The Broad Institute Genomics Platform"/>
            <consortium name="The Broad Institute Genome Sequencing Center for Infectious Disease"/>
            <person name="Wu L."/>
            <person name="Ma J."/>
        </authorList>
    </citation>
    <scope>NUCLEOTIDE SEQUENCE [LARGE SCALE GENOMIC DNA]</scope>
    <source>
        <strain evidence="4">JCM 17024</strain>
    </source>
</reference>
<feature type="transmembrane region" description="Helical" evidence="2">
    <location>
        <begin position="176"/>
        <end position="196"/>
    </location>
</feature>